<name>S4NWQ4_9NEOP</name>
<dbReference type="EMBL" id="GAIX01011136">
    <property type="protein sequence ID" value="JAA81424.1"/>
    <property type="molecule type" value="Transcribed_RNA"/>
</dbReference>
<keyword evidence="1" id="KW-0812">Transmembrane</keyword>
<dbReference type="AlphaFoldDB" id="S4NWQ4"/>
<protein>
    <submittedName>
        <fullName evidence="2">Uncharacterized protein</fullName>
    </submittedName>
</protein>
<accession>S4NWQ4</accession>
<evidence type="ECO:0000256" key="1">
    <source>
        <dbReference type="SAM" id="Phobius"/>
    </source>
</evidence>
<keyword evidence="1" id="KW-1133">Transmembrane helix</keyword>
<feature type="transmembrane region" description="Helical" evidence="1">
    <location>
        <begin position="12"/>
        <end position="31"/>
    </location>
</feature>
<organism evidence="2">
    <name type="scientific">Pararge aegeria</name>
    <name type="common">speckled wood butterfly</name>
    <dbReference type="NCBI Taxonomy" id="116150"/>
    <lineage>
        <taxon>Eukaryota</taxon>
        <taxon>Metazoa</taxon>
        <taxon>Ecdysozoa</taxon>
        <taxon>Arthropoda</taxon>
        <taxon>Hexapoda</taxon>
        <taxon>Insecta</taxon>
        <taxon>Pterygota</taxon>
        <taxon>Neoptera</taxon>
        <taxon>Endopterygota</taxon>
        <taxon>Lepidoptera</taxon>
        <taxon>Glossata</taxon>
        <taxon>Ditrysia</taxon>
        <taxon>Papilionoidea</taxon>
        <taxon>Nymphalidae</taxon>
        <taxon>Satyrinae</taxon>
        <taxon>Satyrini</taxon>
        <taxon>Parargina</taxon>
        <taxon>Pararge</taxon>
    </lineage>
</organism>
<sequence>MSIKRCGCDLFLGDFFLFAGPYLFICIYVTYALYNGGLLILLIFALKLLVWRFKIAFNNLFQSEGCVL</sequence>
<evidence type="ECO:0000313" key="2">
    <source>
        <dbReference type="EMBL" id="JAA81424.1"/>
    </source>
</evidence>
<reference evidence="2" key="1">
    <citation type="journal article" date="2013" name="BMC Genomics">
        <title>Unscrambling butterfly oogenesis.</title>
        <authorList>
            <person name="Carter J.M."/>
            <person name="Baker S.C."/>
            <person name="Pink R."/>
            <person name="Carter D.R."/>
            <person name="Collins A."/>
            <person name="Tomlin J."/>
            <person name="Gibbs M."/>
            <person name="Breuker C.J."/>
        </authorList>
    </citation>
    <scope>NUCLEOTIDE SEQUENCE</scope>
    <source>
        <tissue evidence="2">Ovary</tissue>
    </source>
</reference>
<reference evidence="2" key="2">
    <citation type="submission" date="2013-05" db="EMBL/GenBank/DDBJ databases">
        <authorList>
            <person name="Carter J.-M."/>
            <person name="Baker S.C."/>
            <person name="Pink R."/>
            <person name="Carter D.R.F."/>
            <person name="Collins A."/>
            <person name="Tomlin J."/>
            <person name="Gibbs M."/>
            <person name="Breuker C.J."/>
        </authorList>
    </citation>
    <scope>NUCLEOTIDE SEQUENCE</scope>
    <source>
        <tissue evidence="2">Ovary</tissue>
    </source>
</reference>
<proteinExistence type="predicted"/>
<keyword evidence="1" id="KW-0472">Membrane</keyword>